<gene>
    <name evidence="2" type="ORF">BJ999_001808</name>
</gene>
<comment type="caution">
    <text evidence="2">The sequence shown here is derived from an EMBL/GenBank/DDBJ whole genome shotgun (WGS) entry which is preliminary data.</text>
</comment>
<dbReference type="Proteomes" id="UP000591272">
    <property type="component" value="Unassembled WGS sequence"/>
</dbReference>
<evidence type="ECO:0000313" key="3">
    <source>
        <dbReference type="Proteomes" id="UP000591272"/>
    </source>
</evidence>
<name>A0A7Y9KA81_9ACTN</name>
<evidence type="ECO:0000313" key="2">
    <source>
        <dbReference type="EMBL" id="NYE11512.1"/>
    </source>
</evidence>
<accession>A0A7Y9KA81</accession>
<dbReference type="EMBL" id="JACCBT010000001">
    <property type="protein sequence ID" value="NYE11512.1"/>
    <property type="molecule type" value="Genomic_DNA"/>
</dbReference>
<evidence type="ECO:0000256" key="1">
    <source>
        <dbReference type="SAM" id="MobiDB-lite"/>
    </source>
</evidence>
<sequence>MALRRSRGEEERLSETQQACGTRAEEYTLLALRTTDPIVREGAWEMAAVSNRNAGQTLLESLKDPGNKVTPAMRAARQALQAPEDGA</sequence>
<dbReference type="AlphaFoldDB" id="A0A7Y9KA81"/>
<feature type="region of interest" description="Disordered" evidence="1">
    <location>
        <begin position="1"/>
        <end position="20"/>
    </location>
</feature>
<protein>
    <recommendedName>
        <fullName evidence="4">HEAT repeat domain-containing protein</fullName>
    </recommendedName>
</protein>
<proteinExistence type="predicted"/>
<dbReference type="RefSeq" id="WP_179832879.1">
    <property type="nucleotide sequence ID" value="NZ_BMRD01000012.1"/>
</dbReference>
<evidence type="ECO:0008006" key="4">
    <source>
        <dbReference type="Google" id="ProtNLM"/>
    </source>
</evidence>
<organism evidence="2 3">
    <name type="scientific">Actinomadura citrea</name>
    <dbReference type="NCBI Taxonomy" id="46158"/>
    <lineage>
        <taxon>Bacteria</taxon>
        <taxon>Bacillati</taxon>
        <taxon>Actinomycetota</taxon>
        <taxon>Actinomycetes</taxon>
        <taxon>Streptosporangiales</taxon>
        <taxon>Thermomonosporaceae</taxon>
        <taxon>Actinomadura</taxon>
    </lineage>
</organism>
<feature type="compositionally biased region" description="Basic and acidic residues" evidence="1">
    <location>
        <begin position="1"/>
        <end position="14"/>
    </location>
</feature>
<reference evidence="2 3" key="1">
    <citation type="submission" date="2020-07" db="EMBL/GenBank/DDBJ databases">
        <title>Sequencing the genomes of 1000 actinobacteria strains.</title>
        <authorList>
            <person name="Klenk H.-P."/>
        </authorList>
    </citation>
    <scope>NUCLEOTIDE SEQUENCE [LARGE SCALE GENOMIC DNA]</scope>
    <source>
        <strain evidence="2 3">DSM 43461</strain>
    </source>
</reference>
<keyword evidence="3" id="KW-1185">Reference proteome</keyword>